<gene>
    <name evidence="1" type="ORF">SAMN05446037_1006150</name>
</gene>
<reference evidence="1 2" key="1">
    <citation type="submission" date="2017-06" db="EMBL/GenBank/DDBJ databases">
        <authorList>
            <person name="Kim H.J."/>
            <person name="Triplett B.A."/>
        </authorList>
    </citation>
    <scope>NUCLEOTIDE SEQUENCE [LARGE SCALE GENOMIC DNA]</scope>
    <source>
        <strain evidence="1 2">SCA</strain>
    </source>
</reference>
<dbReference type="Proteomes" id="UP000198304">
    <property type="component" value="Unassembled WGS sequence"/>
</dbReference>
<evidence type="ECO:0000313" key="1">
    <source>
        <dbReference type="EMBL" id="SNS23561.1"/>
    </source>
</evidence>
<name>A0A239CV73_9FIRM</name>
<proteinExistence type="predicted"/>
<dbReference type="RefSeq" id="WP_089282391.1">
    <property type="nucleotide sequence ID" value="NZ_FZOJ01000006.1"/>
</dbReference>
<organism evidence="1 2">
    <name type="scientific">Anaerovirgula multivorans</name>
    <dbReference type="NCBI Taxonomy" id="312168"/>
    <lineage>
        <taxon>Bacteria</taxon>
        <taxon>Bacillati</taxon>
        <taxon>Bacillota</taxon>
        <taxon>Clostridia</taxon>
        <taxon>Peptostreptococcales</taxon>
        <taxon>Natronincolaceae</taxon>
        <taxon>Anaerovirgula</taxon>
    </lineage>
</organism>
<dbReference type="AlphaFoldDB" id="A0A239CV73"/>
<evidence type="ECO:0000313" key="2">
    <source>
        <dbReference type="Proteomes" id="UP000198304"/>
    </source>
</evidence>
<keyword evidence="2" id="KW-1185">Reference proteome</keyword>
<protein>
    <submittedName>
        <fullName evidence="1">Uncharacterized protein</fullName>
    </submittedName>
</protein>
<accession>A0A239CV73</accession>
<sequence length="90" mass="9655">MIAMSKAEAVEKGLPTYNEGAHKLIDVSDNSTLILLMPNGVYVTVASIGNVGADWACLDIKVQSSTTQRIVAEKMIDLLDGTYSLDINVI</sequence>
<dbReference type="EMBL" id="FZOJ01000006">
    <property type="protein sequence ID" value="SNS23561.1"/>
    <property type="molecule type" value="Genomic_DNA"/>
</dbReference>